<gene>
    <name evidence="1" type="ORF">LTR37_001133</name>
</gene>
<reference evidence="1" key="1">
    <citation type="submission" date="2023-07" db="EMBL/GenBank/DDBJ databases">
        <title>Black Yeasts Isolated from many extreme environments.</title>
        <authorList>
            <person name="Coleine C."/>
            <person name="Stajich J.E."/>
            <person name="Selbmann L."/>
        </authorList>
    </citation>
    <scope>NUCLEOTIDE SEQUENCE</scope>
    <source>
        <strain evidence="1">CCFEE 5714</strain>
    </source>
</reference>
<dbReference type="Proteomes" id="UP001281147">
    <property type="component" value="Unassembled WGS sequence"/>
</dbReference>
<evidence type="ECO:0000313" key="1">
    <source>
        <dbReference type="EMBL" id="KAK3724509.1"/>
    </source>
</evidence>
<name>A0ACC3NZM4_9PEZI</name>
<protein>
    <submittedName>
        <fullName evidence="1">Uncharacterized protein</fullName>
    </submittedName>
</protein>
<comment type="caution">
    <text evidence="1">The sequence shown here is derived from an EMBL/GenBank/DDBJ whole genome shotgun (WGS) entry which is preliminary data.</text>
</comment>
<keyword evidence="2" id="KW-1185">Reference proteome</keyword>
<organism evidence="1 2">
    <name type="scientific">Vermiconidia calcicola</name>
    <dbReference type="NCBI Taxonomy" id="1690605"/>
    <lineage>
        <taxon>Eukaryota</taxon>
        <taxon>Fungi</taxon>
        <taxon>Dikarya</taxon>
        <taxon>Ascomycota</taxon>
        <taxon>Pezizomycotina</taxon>
        <taxon>Dothideomycetes</taxon>
        <taxon>Dothideomycetidae</taxon>
        <taxon>Mycosphaerellales</taxon>
        <taxon>Extremaceae</taxon>
        <taxon>Vermiconidia</taxon>
    </lineage>
</organism>
<accession>A0ACC3NZM4</accession>
<proteinExistence type="predicted"/>
<evidence type="ECO:0000313" key="2">
    <source>
        <dbReference type="Proteomes" id="UP001281147"/>
    </source>
</evidence>
<sequence>MVPSYTEQENELGWPDLVTMAGVPSEDDTAPAHDIPTEHETAQVAEYAGWAEYASSQAQAEGVNERSPGTVEASSPVAPGGLEPFPPPRTSPPLSTPGVHPGPADTSSVASSHPPFQLNPRAPEFDYLRARLISGPPPGTRDPMDNPDERPIGGPMADEYARVRRRRNAIYHMAMVYRRLMAADHDGQAEDLSVHFRRLFGDEYENEVVRVIQEEDDDPPPSEESSNITGF</sequence>
<dbReference type="EMBL" id="JAUTXU010000005">
    <property type="protein sequence ID" value="KAK3724509.1"/>
    <property type="molecule type" value="Genomic_DNA"/>
</dbReference>